<dbReference type="InterPro" id="IPR036396">
    <property type="entry name" value="Cyt_P450_sf"/>
</dbReference>
<dbReference type="EMBL" id="NEXV01000082">
    <property type="protein sequence ID" value="PIG89002.1"/>
    <property type="molecule type" value="Genomic_DNA"/>
</dbReference>
<keyword evidence="5 7" id="KW-0408">Iron</keyword>
<dbReference type="PANTHER" id="PTHR46300:SF2">
    <property type="entry name" value="CYTOCHROME P450 MONOOXYGENASE ALNH-RELATED"/>
    <property type="match status" value="1"/>
</dbReference>
<evidence type="ECO:0000256" key="4">
    <source>
        <dbReference type="ARBA" id="ARBA00023002"/>
    </source>
</evidence>
<keyword evidence="10" id="KW-1185">Reference proteome</keyword>
<dbReference type="InterPro" id="IPR001128">
    <property type="entry name" value="Cyt_P450"/>
</dbReference>
<evidence type="ECO:0000256" key="8">
    <source>
        <dbReference type="SAM" id="SignalP"/>
    </source>
</evidence>
<comment type="cofactor">
    <cofactor evidence="1 7">
        <name>heme</name>
        <dbReference type="ChEBI" id="CHEBI:30413"/>
    </cofactor>
</comment>
<dbReference type="InterPro" id="IPR002401">
    <property type="entry name" value="Cyt_P450_E_grp-I"/>
</dbReference>
<keyword evidence="6" id="KW-0503">Monooxygenase</keyword>
<dbReference type="PRINTS" id="PR00463">
    <property type="entry name" value="EP450I"/>
</dbReference>
<evidence type="ECO:0000256" key="6">
    <source>
        <dbReference type="ARBA" id="ARBA00023033"/>
    </source>
</evidence>
<dbReference type="SUPFAM" id="SSF48264">
    <property type="entry name" value="Cytochrome P450"/>
    <property type="match status" value="1"/>
</dbReference>
<gene>
    <name evidence="9" type="ORF">AARAC_008400</name>
</gene>
<feature type="non-terminal residue" evidence="9">
    <location>
        <position position="501"/>
    </location>
</feature>
<dbReference type="Proteomes" id="UP000231358">
    <property type="component" value="Unassembled WGS sequence"/>
</dbReference>
<evidence type="ECO:0000256" key="5">
    <source>
        <dbReference type="ARBA" id="ARBA00023004"/>
    </source>
</evidence>
<dbReference type="Gene3D" id="1.10.630.10">
    <property type="entry name" value="Cytochrome P450"/>
    <property type="match status" value="2"/>
</dbReference>
<evidence type="ECO:0000256" key="2">
    <source>
        <dbReference type="ARBA" id="ARBA00010617"/>
    </source>
</evidence>
<proteinExistence type="inferred from homology"/>
<evidence type="ECO:0000256" key="3">
    <source>
        <dbReference type="ARBA" id="ARBA00022723"/>
    </source>
</evidence>
<dbReference type="InterPro" id="IPR050364">
    <property type="entry name" value="Cytochrome_P450_fung"/>
</dbReference>
<accession>A0A2G7G848</accession>
<evidence type="ECO:0000313" key="10">
    <source>
        <dbReference type="Proteomes" id="UP000231358"/>
    </source>
</evidence>
<evidence type="ECO:0008006" key="11">
    <source>
        <dbReference type="Google" id="ProtNLM"/>
    </source>
</evidence>
<feature type="binding site" description="axial binding residue" evidence="7">
    <location>
        <position position="463"/>
    </location>
    <ligand>
        <name>heme</name>
        <dbReference type="ChEBI" id="CHEBI:30413"/>
    </ligand>
    <ligandPart>
        <name>Fe</name>
        <dbReference type="ChEBI" id="CHEBI:18248"/>
    </ligandPart>
</feature>
<feature type="chain" id="PRO_5013876255" description="Cytochrome P450" evidence="8">
    <location>
        <begin position="17"/>
        <end position="501"/>
    </location>
</feature>
<keyword evidence="3 7" id="KW-0479">Metal-binding</keyword>
<evidence type="ECO:0000256" key="7">
    <source>
        <dbReference type="PIRSR" id="PIRSR602401-1"/>
    </source>
</evidence>
<keyword evidence="4" id="KW-0560">Oxidoreductase</keyword>
<dbReference type="AlphaFoldDB" id="A0A2G7G848"/>
<dbReference type="PANTHER" id="PTHR46300">
    <property type="entry name" value="P450, PUTATIVE (EUROFUNG)-RELATED-RELATED"/>
    <property type="match status" value="1"/>
</dbReference>
<name>A0A2G7G848_9EURO</name>
<keyword evidence="8" id="KW-0732">Signal</keyword>
<organism evidence="9 10">
    <name type="scientific">Aspergillus arachidicola</name>
    <dbReference type="NCBI Taxonomy" id="656916"/>
    <lineage>
        <taxon>Eukaryota</taxon>
        <taxon>Fungi</taxon>
        <taxon>Dikarya</taxon>
        <taxon>Ascomycota</taxon>
        <taxon>Pezizomycotina</taxon>
        <taxon>Eurotiomycetes</taxon>
        <taxon>Eurotiomycetidae</taxon>
        <taxon>Eurotiales</taxon>
        <taxon>Aspergillaceae</taxon>
        <taxon>Aspergillus</taxon>
        <taxon>Aspergillus subgen. Circumdati</taxon>
    </lineage>
</organism>
<keyword evidence="7" id="KW-0349">Heme</keyword>
<dbReference type="GO" id="GO:0016705">
    <property type="term" value="F:oxidoreductase activity, acting on paired donors, with incorporation or reduction of molecular oxygen"/>
    <property type="evidence" value="ECO:0007669"/>
    <property type="project" value="InterPro"/>
</dbReference>
<dbReference type="GO" id="GO:0004497">
    <property type="term" value="F:monooxygenase activity"/>
    <property type="evidence" value="ECO:0007669"/>
    <property type="project" value="UniProtKB-KW"/>
</dbReference>
<comment type="caution">
    <text evidence="9">The sequence shown here is derived from an EMBL/GenBank/DDBJ whole genome shotgun (WGS) entry which is preliminary data.</text>
</comment>
<feature type="signal peptide" evidence="8">
    <location>
        <begin position="1"/>
        <end position="16"/>
    </location>
</feature>
<sequence length="501" mass="56971">MIILLLSGILLAFYWALRTGRREPNLPDGLTPRAIILKRSADLDYRYLLGPPTIPILGNAHLIPRKGAHFVYGTINRFREMRKIYGGMVSLKIGTHTLIVLSDRQIVREVLDKNSMKSSLRPPSFVAHTITGGDHLLTMNAGPLWRTFRRLLHQEFMESRCNSEHITIQNAEAIQMLHDFMTAPQQHMLHPKRFSNSVIMTILFRIRTPSVNSSHMQRLYTLMEHWSEVMEIGSTPPVDIFPLLKLLPQKLLGGWWSRTTQVRDEMNSLYYDLVEHVRRRRTNCGGGTNSVFRGVALEGGSDTSSAVITSCIHAMVEWPEVQAKAQAEIDGVMGDSRSPLWSDFSKLPYVTQVVKESQRWRPIGGTGFPHSLSEGIIIEPVSTVSMANNVFIDQWINGKLLPKGATVVINLWDMHHDEKRYADDDVFNPDRFEGFTQLASEYVGSSDYEKRDHYAYGNGRRICPGMHLGERNIFLGIAKLLWAFKFEKAIDNSGKLIDTDR</sequence>
<dbReference type="GO" id="GO:0020037">
    <property type="term" value="F:heme binding"/>
    <property type="evidence" value="ECO:0007669"/>
    <property type="project" value="InterPro"/>
</dbReference>
<protein>
    <recommendedName>
        <fullName evidence="11">Cytochrome P450</fullName>
    </recommendedName>
</protein>
<evidence type="ECO:0000313" key="9">
    <source>
        <dbReference type="EMBL" id="PIG89002.1"/>
    </source>
</evidence>
<dbReference type="GO" id="GO:0005506">
    <property type="term" value="F:iron ion binding"/>
    <property type="evidence" value="ECO:0007669"/>
    <property type="project" value="InterPro"/>
</dbReference>
<comment type="similarity">
    <text evidence="2">Belongs to the cytochrome P450 family.</text>
</comment>
<dbReference type="Pfam" id="PF00067">
    <property type="entry name" value="p450"/>
    <property type="match status" value="2"/>
</dbReference>
<reference evidence="9 10" key="1">
    <citation type="submission" date="2017-05" db="EMBL/GenBank/DDBJ databases">
        <title>Genome sequence for an aflatoxigenic pathogen of Argentinian peanut, Aspergillus arachidicola.</title>
        <authorList>
            <person name="Moore G."/>
            <person name="Beltz S.B."/>
            <person name="Mack B.M."/>
        </authorList>
    </citation>
    <scope>NUCLEOTIDE SEQUENCE [LARGE SCALE GENOMIC DNA]</scope>
    <source>
        <strain evidence="9 10">CBS 117610</strain>
    </source>
</reference>
<dbReference type="CDD" id="cd11065">
    <property type="entry name" value="CYP64-like"/>
    <property type="match status" value="1"/>
</dbReference>
<evidence type="ECO:0000256" key="1">
    <source>
        <dbReference type="ARBA" id="ARBA00001971"/>
    </source>
</evidence>
<dbReference type="STRING" id="656916.A0A2G7G848"/>